<keyword evidence="2" id="KW-0472">Membrane</keyword>
<dbReference type="GO" id="GO:0005034">
    <property type="term" value="F:osmosensor activity"/>
    <property type="evidence" value="ECO:0007669"/>
    <property type="project" value="InterPro"/>
</dbReference>
<dbReference type="Proteomes" id="UP000012174">
    <property type="component" value="Unassembled WGS sequence"/>
</dbReference>
<protein>
    <submittedName>
        <fullName evidence="3">Putative mucin family signaling protein</fullName>
    </submittedName>
</protein>
<feature type="transmembrane region" description="Helical" evidence="2">
    <location>
        <begin position="501"/>
        <end position="524"/>
    </location>
</feature>
<feature type="compositionally biased region" description="Gly residues" evidence="1">
    <location>
        <begin position="465"/>
        <end position="475"/>
    </location>
</feature>
<feature type="compositionally biased region" description="Polar residues" evidence="1">
    <location>
        <begin position="209"/>
        <end position="222"/>
    </location>
</feature>
<keyword evidence="4" id="KW-1185">Reference proteome</keyword>
<sequence>MDKSHDYERIHTNAHRERTTGFKFDNLREICHCDGIIDCDRNLDWNLDWTRIGNINDADHGDADDIFPDCYCANWYRNAYVECYVNCCVKCYAYSGGGLGGVISGIVDPITSALSPSATTNATESTATETTASATTSEIANTTASETSAIPSSTSFSATSIFPTVSTSSEILPTASTDIPINITTSSFPGTAPPTATPTSSFSDPGVPANTTTFESVTSASETLSPTVSSNTTVPTTTAAPSESIVSSSIIVLPSSTSSPSPTIITTPTTTTTPTSKPPVLTSLLPTATVSNTEWIPTSNLFQQSSTTISTGGIPTATTTGIPSSLPKAITPNDAPVEPEGSTLIQISFLYAENYEFIATQPLAAAQIFKYLPEALANAGSFNLEDQQIVMHSIVPYDTIEPLGYITSQALVYYPSEGVEQLRQDVKLPQSGLYTMDSGIVKNLTSEINTAIDIILGSTLDGSGSNTGGGDGGPTDTGSPNNDPFSGGGSQEGTTSGQKGMAAGIAVGAAGVAGAYGAAMFIIARRYKKKKQAHKRSSSVMSHSEMRQAGSPPLMGGALLSRDFTGYGGVAGNTRDSQGSGRSGGNNSARTANISAPVAAENSLGWN</sequence>
<dbReference type="GO" id="GO:0009986">
    <property type="term" value="C:cell surface"/>
    <property type="evidence" value="ECO:0007669"/>
    <property type="project" value="TreeGrafter"/>
</dbReference>
<dbReference type="GO" id="GO:0031505">
    <property type="term" value="P:fungal-type cell wall organization"/>
    <property type="evidence" value="ECO:0007669"/>
    <property type="project" value="TreeGrafter"/>
</dbReference>
<dbReference type="EMBL" id="KB705688">
    <property type="protein sequence ID" value="EMR71178.1"/>
    <property type="molecule type" value="Genomic_DNA"/>
</dbReference>
<feature type="compositionally biased region" description="Low complexity" evidence="1">
    <location>
        <begin position="223"/>
        <end position="240"/>
    </location>
</feature>
<feature type="region of interest" description="Disordered" evidence="1">
    <location>
        <begin position="533"/>
        <end position="553"/>
    </location>
</feature>
<dbReference type="KEGG" id="ela:UCREL1_1787"/>
<dbReference type="GO" id="GO:0005576">
    <property type="term" value="C:extracellular region"/>
    <property type="evidence" value="ECO:0007669"/>
    <property type="project" value="TreeGrafter"/>
</dbReference>
<feature type="region of interest" description="Disordered" evidence="1">
    <location>
        <begin position="257"/>
        <end position="279"/>
    </location>
</feature>
<dbReference type="OrthoDB" id="3366093at2759"/>
<feature type="region of interest" description="Disordered" evidence="1">
    <location>
        <begin position="186"/>
        <end position="240"/>
    </location>
</feature>
<keyword evidence="2" id="KW-1133">Transmembrane helix</keyword>
<dbReference type="GO" id="GO:0005886">
    <property type="term" value="C:plasma membrane"/>
    <property type="evidence" value="ECO:0007669"/>
    <property type="project" value="InterPro"/>
</dbReference>
<feature type="region of interest" description="Disordered" evidence="1">
    <location>
        <begin position="569"/>
        <end position="607"/>
    </location>
</feature>
<feature type="region of interest" description="Disordered" evidence="1">
    <location>
        <begin position="463"/>
        <end position="498"/>
    </location>
</feature>
<feature type="compositionally biased region" description="Low complexity" evidence="1">
    <location>
        <begin position="117"/>
        <end position="150"/>
    </location>
</feature>
<accession>M7T2W5</accession>
<evidence type="ECO:0000256" key="1">
    <source>
        <dbReference type="SAM" id="MobiDB-lite"/>
    </source>
</evidence>
<dbReference type="GO" id="GO:0030427">
    <property type="term" value="C:site of polarized growth"/>
    <property type="evidence" value="ECO:0007669"/>
    <property type="project" value="TreeGrafter"/>
</dbReference>
<evidence type="ECO:0000313" key="3">
    <source>
        <dbReference type="EMBL" id="EMR71178.1"/>
    </source>
</evidence>
<feature type="compositionally biased region" description="Low complexity" evidence="1">
    <location>
        <begin position="577"/>
        <end position="588"/>
    </location>
</feature>
<dbReference type="AlphaFoldDB" id="M7T2W5"/>
<evidence type="ECO:0000256" key="2">
    <source>
        <dbReference type="SAM" id="Phobius"/>
    </source>
</evidence>
<dbReference type="GO" id="GO:0030010">
    <property type="term" value="P:establishment of cell polarity"/>
    <property type="evidence" value="ECO:0007669"/>
    <property type="project" value="TreeGrafter"/>
</dbReference>
<dbReference type="PANTHER" id="PTHR35778">
    <property type="entry name" value="SIGNALING MUCIN HKR1-RELATED"/>
    <property type="match status" value="1"/>
</dbReference>
<evidence type="ECO:0000313" key="4">
    <source>
        <dbReference type="Proteomes" id="UP000012174"/>
    </source>
</evidence>
<proteinExistence type="predicted"/>
<reference evidence="4" key="1">
    <citation type="journal article" date="2013" name="Genome Announc.">
        <title>Draft genome sequence of the grapevine dieback fungus Eutypa lata UCR-EL1.</title>
        <authorList>
            <person name="Blanco-Ulate B."/>
            <person name="Rolshausen P.E."/>
            <person name="Cantu D."/>
        </authorList>
    </citation>
    <scope>NUCLEOTIDE SEQUENCE [LARGE SCALE GENOMIC DNA]</scope>
    <source>
        <strain evidence="4">UCR-EL1</strain>
    </source>
</reference>
<dbReference type="GO" id="GO:0007232">
    <property type="term" value="P:osmosensory signaling pathway via Sho1 osmosensor"/>
    <property type="evidence" value="ECO:0007669"/>
    <property type="project" value="InterPro"/>
</dbReference>
<feature type="region of interest" description="Disordered" evidence="1">
    <location>
        <begin position="116"/>
        <end position="150"/>
    </location>
</feature>
<dbReference type="OMA" id="TTSKCDN"/>
<dbReference type="HOGENOM" id="CLU_449789_0_0_1"/>
<dbReference type="GO" id="GO:0001402">
    <property type="term" value="P:signal transduction involved in filamentous growth"/>
    <property type="evidence" value="ECO:0007669"/>
    <property type="project" value="TreeGrafter"/>
</dbReference>
<dbReference type="eggNOG" id="ENOG502SBZX">
    <property type="taxonomic scope" value="Eukaryota"/>
</dbReference>
<dbReference type="PANTHER" id="PTHR35778:SF1">
    <property type="entry name" value="SIGNALING MUCIN HKR1-RELATED"/>
    <property type="match status" value="1"/>
</dbReference>
<gene>
    <name evidence="3" type="ORF">UCREL1_1787</name>
</gene>
<organism evidence="3 4">
    <name type="scientific">Eutypa lata (strain UCR-EL1)</name>
    <name type="common">Grapevine dieback disease fungus</name>
    <name type="synonym">Eutypa armeniacae</name>
    <dbReference type="NCBI Taxonomy" id="1287681"/>
    <lineage>
        <taxon>Eukaryota</taxon>
        <taxon>Fungi</taxon>
        <taxon>Dikarya</taxon>
        <taxon>Ascomycota</taxon>
        <taxon>Pezizomycotina</taxon>
        <taxon>Sordariomycetes</taxon>
        <taxon>Xylariomycetidae</taxon>
        <taxon>Xylariales</taxon>
        <taxon>Diatrypaceae</taxon>
        <taxon>Eutypa</taxon>
    </lineage>
</organism>
<name>M7T2W5_EUTLA</name>
<dbReference type="InterPro" id="IPR039295">
    <property type="entry name" value="MSB2"/>
</dbReference>
<keyword evidence="2" id="KW-0812">Transmembrane</keyword>
<dbReference type="GO" id="GO:0006972">
    <property type="term" value="P:hyperosmotic response"/>
    <property type="evidence" value="ECO:0007669"/>
    <property type="project" value="TreeGrafter"/>
</dbReference>